<keyword evidence="2" id="KW-1185">Reference proteome</keyword>
<dbReference type="RefSeq" id="WP_386002487.1">
    <property type="nucleotide sequence ID" value="NZ_JBHUHM010000001.1"/>
</dbReference>
<sequence>MSLRLFLPLDHRIGRVETGLLRGIVARDITAQQAGSEGAL</sequence>
<name>A0ABV7DSD1_9RHOB</name>
<comment type="caution">
    <text evidence="1">The sequence shown here is derived from an EMBL/GenBank/DDBJ whole genome shotgun (WGS) entry which is preliminary data.</text>
</comment>
<gene>
    <name evidence="1" type="ORF">ACFOD6_05310</name>
</gene>
<reference evidence="2" key="1">
    <citation type="journal article" date="2019" name="Int. J. Syst. Evol. Microbiol.">
        <title>The Global Catalogue of Microorganisms (GCM) 10K type strain sequencing project: providing services to taxonomists for standard genome sequencing and annotation.</title>
        <authorList>
            <consortium name="The Broad Institute Genomics Platform"/>
            <consortium name="The Broad Institute Genome Sequencing Center for Infectious Disease"/>
            <person name="Wu L."/>
            <person name="Ma J."/>
        </authorList>
    </citation>
    <scope>NUCLEOTIDE SEQUENCE [LARGE SCALE GENOMIC DNA]</scope>
    <source>
        <strain evidence="2">KCTC 62102</strain>
    </source>
</reference>
<dbReference type="Proteomes" id="UP001595445">
    <property type="component" value="Unassembled WGS sequence"/>
</dbReference>
<evidence type="ECO:0000313" key="1">
    <source>
        <dbReference type="EMBL" id="MFC3085463.1"/>
    </source>
</evidence>
<accession>A0ABV7DSD1</accession>
<evidence type="ECO:0000313" key="2">
    <source>
        <dbReference type="Proteomes" id="UP001595445"/>
    </source>
</evidence>
<proteinExistence type="predicted"/>
<organism evidence="1 2">
    <name type="scientific">Tabrizicola soli</name>
    <dbReference type="NCBI Taxonomy" id="2185115"/>
    <lineage>
        <taxon>Bacteria</taxon>
        <taxon>Pseudomonadati</taxon>
        <taxon>Pseudomonadota</taxon>
        <taxon>Alphaproteobacteria</taxon>
        <taxon>Rhodobacterales</taxon>
        <taxon>Paracoccaceae</taxon>
        <taxon>Tabrizicola</taxon>
    </lineage>
</organism>
<protein>
    <submittedName>
        <fullName evidence="1">Uncharacterized protein</fullName>
    </submittedName>
</protein>
<dbReference type="EMBL" id="JBHRSM010000010">
    <property type="protein sequence ID" value="MFC3085463.1"/>
    <property type="molecule type" value="Genomic_DNA"/>
</dbReference>